<dbReference type="Proteomes" id="UP001187734">
    <property type="component" value="Unassembled WGS sequence"/>
</dbReference>
<protein>
    <submittedName>
        <fullName evidence="2">Uncharacterized protein</fullName>
    </submittedName>
</protein>
<feature type="compositionally biased region" description="Basic and acidic residues" evidence="1">
    <location>
        <begin position="91"/>
        <end position="100"/>
    </location>
</feature>
<reference evidence="2" key="1">
    <citation type="submission" date="2018-03" db="EMBL/GenBank/DDBJ databases">
        <authorList>
            <person name="Guldener U."/>
        </authorList>
    </citation>
    <scope>NUCLEOTIDE SEQUENCE</scope>
</reference>
<evidence type="ECO:0000256" key="1">
    <source>
        <dbReference type="SAM" id="MobiDB-lite"/>
    </source>
</evidence>
<gene>
    <name evidence="2" type="ORF">FTOL_13815</name>
</gene>
<proteinExistence type="predicted"/>
<sequence>MSHALVKSNRIVAKSGCLEQLKGMVIPAHSTGLRYCRDEYSRNRGSIPGYQVYMCVYAVASHRPLRSPVVAYVDPCWPDLPGLTSTTTAGRPDKPESRRL</sequence>
<feature type="region of interest" description="Disordered" evidence="1">
    <location>
        <begin position="81"/>
        <end position="100"/>
    </location>
</feature>
<comment type="caution">
    <text evidence="2">The sequence shown here is derived from an EMBL/GenBank/DDBJ whole genome shotgun (WGS) entry which is preliminary data.</text>
</comment>
<name>A0AAE8SQ93_9HYPO</name>
<evidence type="ECO:0000313" key="3">
    <source>
        <dbReference type="Proteomes" id="UP001187734"/>
    </source>
</evidence>
<dbReference type="AlphaFoldDB" id="A0AAE8SQ93"/>
<accession>A0AAE8SQ93</accession>
<dbReference type="EMBL" id="ONZP01001072">
    <property type="protein sequence ID" value="SPJ93209.1"/>
    <property type="molecule type" value="Genomic_DNA"/>
</dbReference>
<evidence type="ECO:0000313" key="2">
    <source>
        <dbReference type="EMBL" id="SPJ93209.1"/>
    </source>
</evidence>
<organism evidence="2 3">
    <name type="scientific">Fusarium torulosum</name>
    <dbReference type="NCBI Taxonomy" id="33205"/>
    <lineage>
        <taxon>Eukaryota</taxon>
        <taxon>Fungi</taxon>
        <taxon>Dikarya</taxon>
        <taxon>Ascomycota</taxon>
        <taxon>Pezizomycotina</taxon>
        <taxon>Sordariomycetes</taxon>
        <taxon>Hypocreomycetidae</taxon>
        <taxon>Hypocreales</taxon>
        <taxon>Nectriaceae</taxon>
        <taxon>Fusarium</taxon>
    </lineage>
</organism>
<keyword evidence="3" id="KW-1185">Reference proteome</keyword>